<dbReference type="PIRSF" id="PIRSF001112">
    <property type="entry name" value="Epoxide_hydrolase"/>
    <property type="match status" value="1"/>
</dbReference>
<keyword evidence="2" id="KW-0058">Aromatic hydrocarbons catabolism</keyword>
<evidence type="ECO:0000256" key="3">
    <source>
        <dbReference type="ARBA" id="ARBA00022801"/>
    </source>
</evidence>
<dbReference type="InterPro" id="IPR000639">
    <property type="entry name" value="Epox_hydrolase-like"/>
</dbReference>
<dbReference type="SUPFAM" id="SSF53474">
    <property type="entry name" value="alpha/beta-Hydrolases"/>
    <property type="match status" value="1"/>
</dbReference>
<gene>
    <name evidence="5" type="ORF">EV643_102506</name>
</gene>
<dbReference type="PANTHER" id="PTHR21661:SF35">
    <property type="entry name" value="EPOXIDE HYDROLASE"/>
    <property type="match status" value="1"/>
</dbReference>
<sequence length="357" mass="39937">MIEPFRIDVPQADLDDLADRLARTRWPDELPDAGDDYGLPLRRMRDLVEHWRTAYDWRKHEARLNELPQYTTEIDGQRVHFVHVRSANPDALPLILTHGWPGSFLEFVPLIEHLAHTFHLVIPSIPGFGFSGPTHEGGWGFERVAKTWATLMDRLGYDRYGAQGGDWGSVISRELARIAPGHVVGVHLNYLPTPPIPGLELSGQDEIRMGKIKALLAERPAFQTLMATTPQSIAYGLHDSPTALLAWIGERFDEWADPASKLSDDDLLTNVSLYWLTGTANSASRLRKESTNPAPTCDVPIGVAVLPQDITQAVRPIVEQTYQVVQWTEFDRGGHFAALEVPDLLAADITSFFTKLK</sequence>
<dbReference type="PANTHER" id="PTHR21661">
    <property type="entry name" value="EPOXIDE HYDROLASE 1-RELATED"/>
    <property type="match status" value="1"/>
</dbReference>
<dbReference type="AlphaFoldDB" id="A0A4R6KNS6"/>
<proteinExistence type="inferred from homology"/>
<evidence type="ECO:0000313" key="5">
    <source>
        <dbReference type="EMBL" id="TDO52666.1"/>
    </source>
</evidence>
<feature type="domain" description="Epoxide hydrolase N-terminal" evidence="4">
    <location>
        <begin position="2"/>
        <end position="107"/>
    </location>
</feature>
<keyword evidence="6" id="KW-1185">Reference proteome</keyword>
<dbReference type="Gene3D" id="3.40.50.1820">
    <property type="entry name" value="alpha/beta hydrolase"/>
    <property type="match status" value="1"/>
</dbReference>
<name>A0A4R6KNS6_9ACTN</name>
<dbReference type="EMBL" id="SNWQ01000002">
    <property type="protein sequence ID" value="TDO52666.1"/>
    <property type="molecule type" value="Genomic_DNA"/>
</dbReference>
<comment type="caution">
    <text evidence="5">The sequence shown here is derived from an EMBL/GenBank/DDBJ whole genome shotgun (WGS) entry which is preliminary data.</text>
</comment>
<dbReference type="InterPro" id="IPR010497">
    <property type="entry name" value="Epoxide_hydro_N"/>
</dbReference>
<evidence type="ECO:0000256" key="1">
    <source>
        <dbReference type="ARBA" id="ARBA00010088"/>
    </source>
</evidence>
<organism evidence="5 6">
    <name type="scientific">Kribbella caucasensis</name>
    <dbReference type="NCBI Taxonomy" id="2512215"/>
    <lineage>
        <taxon>Bacteria</taxon>
        <taxon>Bacillati</taxon>
        <taxon>Actinomycetota</taxon>
        <taxon>Actinomycetes</taxon>
        <taxon>Propionibacteriales</taxon>
        <taxon>Kribbellaceae</taxon>
        <taxon>Kribbella</taxon>
    </lineage>
</organism>
<dbReference type="Proteomes" id="UP000295388">
    <property type="component" value="Unassembled WGS sequence"/>
</dbReference>
<dbReference type="OrthoDB" id="4654311at2"/>
<dbReference type="InterPro" id="IPR016292">
    <property type="entry name" value="Epoxide_hydrolase"/>
</dbReference>
<dbReference type="GO" id="GO:0004301">
    <property type="term" value="F:epoxide hydrolase activity"/>
    <property type="evidence" value="ECO:0007669"/>
    <property type="project" value="TreeGrafter"/>
</dbReference>
<dbReference type="PRINTS" id="PR00412">
    <property type="entry name" value="EPOXHYDRLASE"/>
</dbReference>
<evidence type="ECO:0000313" key="6">
    <source>
        <dbReference type="Proteomes" id="UP000295388"/>
    </source>
</evidence>
<keyword evidence="3" id="KW-0378">Hydrolase</keyword>
<dbReference type="RefSeq" id="WP_133799060.1">
    <property type="nucleotide sequence ID" value="NZ_SNWQ01000002.1"/>
</dbReference>
<dbReference type="Pfam" id="PF06441">
    <property type="entry name" value="EHN"/>
    <property type="match status" value="1"/>
</dbReference>
<dbReference type="InterPro" id="IPR029058">
    <property type="entry name" value="AB_hydrolase_fold"/>
</dbReference>
<comment type="similarity">
    <text evidence="1">Belongs to the peptidase S33 family.</text>
</comment>
<dbReference type="GO" id="GO:0097176">
    <property type="term" value="P:epoxide metabolic process"/>
    <property type="evidence" value="ECO:0007669"/>
    <property type="project" value="TreeGrafter"/>
</dbReference>
<evidence type="ECO:0000259" key="4">
    <source>
        <dbReference type="Pfam" id="PF06441"/>
    </source>
</evidence>
<accession>A0A4R6KNS6</accession>
<evidence type="ECO:0000256" key="2">
    <source>
        <dbReference type="ARBA" id="ARBA00022797"/>
    </source>
</evidence>
<reference evidence="5 6" key="1">
    <citation type="submission" date="2019-03" db="EMBL/GenBank/DDBJ databases">
        <title>Genomic Encyclopedia of Type Strains, Phase III (KMG-III): the genomes of soil and plant-associated and newly described type strains.</title>
        <authorList>
            <person name="Whitman W."/>
        </authorList>
    </citation>
    <scope>NUCLEOTIDE SEQUENCE [LARGE SCALE GENOMIC DNA]</scope>
    <source>
        <strain evidence="5 6">VKM Ac-2527</strain>
    </source>
</reference>
<protein>
    <submittedName>
        <fullName evidence="5">Pimeloyl-ACP methyl ester carboxylesterase</fullName>
    </submittedName>
</protein>